<evidence type="ECO:0000313" key="3">
    <source>
        <dbReference type="Proteomes" id="UP001501005"/>
    </source>
</evidence>
<feature type="compositionally biased region" description="Acidic residues" evidence="1">
    <location>
        <begin position="23"/>
        <end position="33"/>
    </location>
</feature>
<protein>
    <submittedName>
        <fullName evidence="2">Uncharacterized protein</fullName>
    </submittedName>
</protein>
<dbReference type="Proteomes" id="UP001501005">
    <property type="component" value="Unassembled WGS sequence"/>
</dbReference>
<gene>
    <name evidence="2" type="ORF">GCM10009549_43700</name>
</gene>
<organism evidence="2 3">
    <name type="scientific">Streptomyces thermoalcalitolerans</name>
    <dbReference type="NCBI Taxonomy" id="65605"/>
    <lineage>
        <taxon>Bacteria</taxon>
        <taxon>Bacillati</taxon>
        <taxon>Actinomycetota</taxon>
        <taxon>Actinomycetes</taxon>
        <taxon>Kitasatosporales</taxon>
        <taxon>Streptomycetaceae</taxon>
        <taxon>Streptomyces</taxon>
    </lineage>
</organism>
<reference evidence="3" key="1">
    <citation type="journal article" date="2019" name="Int. J. Syst. Evol. Microbiol.">
        <title>The Global Catalogue of Microorganisms (GCM) 10K type strain sequencing project: providing services to taxonomists for standard genome sequencing and annotation.</title>
        <authorList>
            <consortium name="The Broad Institute Genomics Platform"/>
            <consortium name="The Broad Institute Genome Sequencing Center for Infectious Disease"/>
            <person name="Wu L."/>
            <person name="Ma J."/>
        </authorList>
    </citation>
    <scope>NUCLEOTIDE SEQUENCE [LARGE SCALE GENOMIC DNA]</scope>
    <source>
        <strain evidence="3">JCM 10673</strain>
    </source>
</reference>
<accession>A0ABP3ZL57</accession>
<proteinExistence type="predicted"/>
<dbReference type="EMBL" id="BAAAHG010000042">
    <property type="protein sequence ID" value="GAA0923420.1"/>
    <property type="molecule type" value="Genomic_DNA"/>
</dbReference>
<evidence type="ECO:0000256" key="1">
    <source>
        <dbReference type="SAM" id="MobiDB-lite"/>
    </source>
</evidence>
<sequence>MSTTVGASDGLLSRTASGGASLDELDEDAENGAENDAGNKDAARGGPVHRPGGNGR</sequence>
<comment type="caution">
    <text evidence="2">The sequence shown here is derived from an EMBL/GenBank/DDBJ whole genome shotgun (WGS) entry which is preliminary data.</text>
</comment>
<name>A0ABP3ZL57_9ACTN</name>
<feature type="region of interest" description="Disordered" evidence="1">
    <location>
        <begin position="1"/>
        <end position="56"/>
    </location>
</feature>
<evidence type="ECO:0000313" key="2">
    <source>
        <dbReference type="EMBL" id="GAA0923420.1"/>
    </source>
</evidence>
<keyword evidence="3" id="KW-1185">Reference proteome</keyword>